<dbReference type="KEGG" id="taz:TREAZ_0719"/>
<feature type="transmembrane region" description="Helical" evidence="1">
    <location>
        <begin position="70"/>
        <end position="88"/>
    </location>
</feature>
<dbReference type="eggNOG" id="COG0697">
    <property type="taxonomic scope" value="Bacteria"/>
</dbReference>
<feature type="transmembrane region" description="Helical" evidence="1">
    <location>
        <begin position="94"/>
        <end position="116"/>
    </location>
</feature>
<dbReference type="OrthoDB" id="9814731at2"/>
<dbReference type="InterPro" id="IPR037185">
    <property type="entry name" value="EmrE-like"/>
</dbReference>
<feature type="transmembrane region" description="Helical" evidence="1">
    <location>
        <begin position="12"/>
        <end position="31"/>
    </location>
</feature>
<reference evidence="4" key="1">
    <citation type="submission" date="2009-12" db="EMBL/GenBank/DDBJ databases">
        <title>Complete sequence of Treponema azotonutricium strain ZAS-9.</title>
        <authorList>
            <person name="Tetu S.G."/>
            <person name="Matson E."/>
            <person name="Ren Q."/>
            <person name="Seshadri R."/>
            <person name="Elbourne L."/>
            <person name="Hassan K.A."/>
            <person name="Durkin A."/>
            <person name="Radune D."/>
            <person name="Mohamoud Y."/>
            <person name="Shay R."/>
            <person name="Jin S."/>
            <person name="Zhang X."/>
            <person name="Lucey K."/>
            <person name="Ballor N.R."/>
            <person name="Ottesen E."/>
            <person name="Rosenthal R."/>
            <person name="Allen A."/>
            <person name="Leadbetter J.R."/>
            <person name="Paulsen I.T."/>
        </authorList>
    </citation>
    <scope>NUCLEOTIDE SEQUENCE [LARGE SCALE GENOMIC DNA]</scope>
    <source>
        <strain evidence="4">ATCC BAA-888 / DSM 13862 / ZAS-9</strain>
    </source>
</reference>
<feature type="transmembrane region" description="Helical" evidence="1">
    <location>
        <begin position="180"/>
        <end position="198"/>
    </location>
</feature>
<dbReference type="EMBL" id="CP001841">
    <property type="protein sequence ID" value="AEF81045.1"/>
    <property type="molecule type" value="Genomic_DNA"/>
</dbReference>
<feature type="transmembrane region" description="Helical" evidence="1">
    <location>
        <begin position="237"/>
        <end position="256"/>
    </location>
</feature>
<dbReference type="Pfam" id="PF00892">
    <property type="entry name" value="EamA"/>
    <property type="match status" value="2"/>
</dbReference>
<name>F5YAB1_LEAAZ</name>
<dbReference type="InterPro" id="IPR000620">
    <property type="entry name" value="EamA_dom"/>
</dbReference>
<feature type="transmembrane region" description="Helical" evidence="1">
    <location>
        <begin position="37"/>
        <end position="58"/>
    </location>
</feature>
<proteinExistence type="predicted"/>
<keyword evidence="1" id="KW-0812">Transmembrane</keyword>
<dbReference type="FunCoup" id="F5YAB1">
    <property type="interactions" value="9"/>
</dbReference>
<feature type="transmembrane region" description="Helical" evidence="1">
    <location>
        <begin position="204"/>
        <end position="225"/>
    </location>
</feature>
<gene>
    <name evidence="3" type="ordered locus">TREAZ_0719</name>
</gene>
<reference evidence="3 4" key="2">
    <citation type="journal article" date="2011" name="ISME J.">
        <title>RNA-seq reveals cooperative metabolic interactions between two termite-gut spirochete species in co-culture.</title>
        <authorList>
            <person name="Rosenthal A.Z."/>
            <person name="Matson E.G."/>
            <person name="Eldar A."/>
            <person name="Leadbetter J.R."/>
        </authorList>
    </citation>
    <scope>NUCLEOTIDE SEQUENCE [LARGE SCALE GENOMIC DNA]</scope>
    <source>
        <strain evidence="4">ATCC BAA-888 / DSM 13862 / ZAS-9</strain>
    </source>
</reference>
<dbReference type="STRING" id="545695.TREAZ_0719"/>
<evidence type="ECO:0000256" key="1">
    <source>
        <dbReference type="SAM" id="Phobius"/>
    </source>
</evidence>
<dbReference type="GO" id="GO:0016020">
    <property type="term" value="C:membrane"/>
    <property type="evidence" value="ECO:0007669"/>
    <property type="project" value="InterPro"/>
</dbReference>
<dbReference type="Gene3D" id="1.10.3730.20">
    <property type="match status" value="1"/>
</dbReference>
<evidence type="ECO:0000259" key="2">
    <source>
        <dbReference type="Pfam" id="PF00892"/>
    </source>
</evidence>
<dbReference type="Proteomes" id="UP000009222">
    <property type="component" value="Chromosome"/>
</dbReference>
<evidence type="ECO:0000313" key="4">
    <source>
        <dbReference type="Proteomes" id="UP000009222"/>
    </source>
</evidence>
<dbReference type="PANTHER" id="PTHR22911">
    <property type="entry name" value="ACYL-MALONYL CONDENSING ENZYME-RELATED"/>
    <property type="match status" value="1"/>
</dbReference>
<feature type="transmembrane region" description="Helical" evidence="1">
    <location>
        <begin position="149"/>
        <end position="168"/>
    </location>
</feature>
<feature type="transmembrane region" description="Helical" evidence="1">
    <location>
        <begin position="125"/>
        <end position="143"/>
    </location>
</feature>
<accession>F5YAB1</accession>
<feature type="domain" description="EamA" evidence="2">
    <location>
        <begin position="11"/>
        <end position="138"/>
    </location>
</feature>
<dbReference type="InParanoid" id="F5YAB1"/>
<feature type="domain" description="EamA" evidence="2">
    <location>
        <begin position="150"/>
        <end position="278"/>
    </location>
</feature>
<dbReference type="SUPFAM" id="SSF103481">
    <property type="entry name" value="Multidrug resistance efflux transporter EmrE"/>
    <property type="match status" value="2"/>
</dbReference>
<sequence>MTELNKDRWKGQGAVFCCAILWSTSGLFIKLVSWHPVVIAGSRSLVAAIFMLVIRFFFTPKNAPKSKPGPLWAGAFLYAFTMLTFVIANKLTASANAILLQYSAPVWAGVLGWLLIREKPHWEHWAALVCVIGGMLLFFKDGLVSGNSLGNGIAVLSGILFGAHSVILRMQKDGNPSDSMLLAHVINFTIAIPFIILYPPTLTVPSVLPIIFMGTIQIGFASFLFSYGIKKISAIQAMLTAMIEPVLNPVWVLLVTGEKPSASALLGGVIIVSAVVASSLIGKRRELQET</sequence>
<dbReference type="RefSeq" id="WP_015711245.1">
    <property type="nucleotide sequence ID" value="NC_015577.1"/>
</dbReference>
<evidence type="ECO:0000313" key="3">
    <source>
        <dbReference type="EMBL" id="AEF81045.1"/>
    </source>
</evidence>
<protein>
    <recommendedName>
        <fullName evidence="2">EamA domain-containing protein</fullName>
    </recommendedName>
</protein>
<dbReference type="AlphaFoldDB" id="F5YAB1"/>
<keyword evidence="4" id="KW-1185">Reference proteome</keyword>
<keyword evidence="1" id="KW-0472">Membrane</keyword>
<feature type="transmembrane region" description="Helical" evidence="1">
    <location>
        <begin position="262"/>
        <end position="282"/>
    </location>
</feature>
<dbReference type="HOGENOM" id="CLU_033863_17_2_12"/>
<organism evidence="3 4">
    <name type="scientific">Leadbettera azotonutricia (strain ATCC BAA-888 / DSM 13862 / ZAS-9)</name>
    <name type="common">Treponema azotonutricium</name>
    <dbReference type="NCBI Taxonomy" id="545695"/>
    <lineage>
        <taxon>Bacteria</taxon>
        <taxon>Pseudomonadati</taxon>
        <taxon>Spirochaetota</taxon>
        <taxon>Spirochaetia</taxon>
        <taxon>Spirochaetales</taxon>
        <taxon>Breznakiellaceae</taxon>
        <taxon>Leadbettera</taxon>
    </lineage>
</organism>
<keyword evidence="1" id="KW-1133">Transmembrane helix</keyword>